<name>A0A9Q8MTP4_9LACO</name>
<accession>A0A9Q8MTP4</accession>
<keyword evidence="2" id="KW-0813">Transport</keyword>
<dbReference type="GO" id="GO:0006865">
    <property type="term" value="P:amino acid transport"/>
    <property type="evidence" value="ECO:0007669"/>
    <property type="project" value="UniProtKB-KW"/>
</dbReference>
<dbReference type="RefSeq" id="WP_140934427.1">
    <property type="nucleotide sequence ID" value="NZ_QUBF01000003.1"/>
</dbReference>
<reference evidence="7" key="1">
    <citation type="submission" date="2018-08" db="EMBL/GenBank/DDBJ databases">
        <title>Comparative genomics of wild bee and flower associated Lactobacillus reveals potential adaptation to the bee host.</title>
        <authorList>
            <person name="Vuong H.Q."/>
            <person name="Mcfrederick Q.S."/>
        </authorList>
    </citation>
    <scope>NUCLEOTIDE SEQUENCE</scope>
    <source>
        <strain evidence="7">HV_63</strain>
    </source>
</reference>
<evidence type="ECO:0000313" key="8">
    <source>
        <dbReference type="Proteomes" id="UP000784700"/>
    </source>
</evidence>
<comment type="caution">
    <text evidence="7">The sequence shown here is derived from an EMBL/GenBank/DDBJ whole genome shotgun (WGS) entry which is preliminary data.</text>
</comment>
<dbReference type="FunFam" id="3.40.50.300:FF:000032">
    <property type="entry name" value="Export ABC transporter ATP-binding protein"/>
    <property type="match status" value="1"/>
</dbReference>
<comment type="similarity">
    <text evidence="1">Belongs to the ABC transporter superfamily.</text>
</comment>
<evidence type="ECO:0000256" key="2">
    <source>
        <dbReference type="ARBA" id="ARBA00022448"/>
    </source>
</evidence>
<dbReference type="InterPro" id="IPR003593">
    <property type="entry name" value="AAA+_ATPase"/>
</dbReference>
<dbReference type="EMBL" id="QUBG01000003">
    <property type="protein sequence ID" value="TPR44152.1"/>
    <property type="molecule type" value="Genomic_DNA"/>
</dbReference>
<evidence type="ECO:0000256" key="1">
    <source>
        <dbReference type="ARBA" id="ARBA00005417"/>
    </source>
</evidence>
<evidence type="ECO:0000256" key="3">
    <source>
        <dbReference type="ARBA" id="ARBA00022741"/>
    </source>
</evidence>
<dbReference type="PANTHER" id="PTHR42798:SF6">
    <property type="entry name" value="CELL DIVISION ATP-BINDING PROTEIN FTSE"/>
    <property type="match status" value="1"/>
</dbReference>
<dbReference type="CDD" id="cd03255">
    <property type="entry name" value="ABC_MJ0796_LolCDE_FtsE"/>
    <property type="match status" value="1"/>
</dbReference>
<organism evidence="7 8">
    <name type="scientific">Apilactobacillus micheneri</name>
    <dbReference type="NCBI Taxonomy" id="1899430"/>
    <lineage>
        <taxon>Bacteria</taxon>
        <taxon>Bacillati</taxon>
        <taxon>Bacillota</taxon>
        <taxon>Bacilli</taxon>
        <taxon>Lactobacillales</taxon>
        <taxon>Lactobacillaceae</taxon>
        <taxon>Apilactobacillus</taxon>
    </lineage>
</organism>
<dbReference type="Gene3D" id="3.40.50.300">
    <property type="entry name" value="P-loop containing nucleotide triphosphate hydrolases"/>
    <property type="match status" value="1"/>
</dbReference>
<dbReference type="PROSITE" id="PS50893">
    <property type="entry name" value="ABC_TRANSPORTER_2"/>
    <property type="match status" value="1"/>
</dbReference>
<dbReference type="SMART" id="SM00382">
    <property type="entry name" value="AAA"/>
    <property type="match status" value="1"/>
</dbReference>
<dbReference type="GO" id="GO:0016887">
    <property type="term" value="F:ATP hydrolysis activity"/>
    <property type="evidence" value="ECO:0007669"/>
    <property type="project" value="InterPro"/>
</dbReference>
<dbReference type="PANTHER" id="PTHR42798">
    <property type="entry name" value="LIPOPROTEIN-RELEASING SYSTEM ATP-BINDING PROTEIN LOLD"/>
    <property type="match status" value="1"/>
</dbReference>
<evidence type="ECO:0000256" key="5">
    <source>
        <dbReference type="ARBA" id="ARBA00022970"/>
    </source>
</evidence>
<keyword evidence="5" id="KW-0029">Amino-acid transport</keyword>
<evidence type="ECO:0000256" key="4">
    <source>
        <dbReference type="ARBA" id="ARBA00022840"/>
    </source>
</evidence>
<dbReference type="InterPro" id="IPR017871">
    <property type="entry name" value="ABC_transporter-like_CS"/>
</dbReference>
<dbReference type="GO" id="GO:0022857">
    <property type="term" value="F:transmembrane transporter activity"/>
    <property type="evidence" value="ECO:0007669"/>
    <property type="project" value="UniProtKB-ARBA"/>
</dbReference>
<dbReference type="Proteomes" id="UP000784700">
    <property type="component" value="Unassembled WGS sequence"/>
</dbReference>
<dbReference type="PROSITE" id="PS00211">
    <property type="entry name" value="ABC_TRANSPORTER_1"/>
    <property type="match status" value="1"/>
</dbReference>
<keyword evidence="3" id="KW-0547">Nucleotide-binding</keyword>
<dbReference type="GeneID" id="58108361"/>
<dbReference type="SUPFAM" id="SSF52540">
    <property type="entry name" value="P-loop containing nucleoside triphosphate hydrolases"/>
    <property type="match status" value="1"/>
</dbReference>
<dbReference type="InterPro" id="IPR027417">
    <property type="entry name" value="P-loop_NTPase"/>
</dbReference>
<sequence length="231" mass="25864">MKMIELNNINKIYGTKLSKTTALSDINFSADQGEMITVTGPSGSGKSTFIKILGGILSPTSGEVKINGQDYEALSKKEQSNFRLNNISFVLQSYNLLPYLKVKDQFELANRVKDHNNITESSFKQLINELGLKDLLNHYPDELSGGQQQRVAIARAIYTNPKIILADEPTAALDGKRAIEVMKQFRNLAHEQNKLIILITHDDRLIKYADKNYQIVDGKGTFISTEEKSLV</sequence>
<feature type="domain" description="ABC transporter" evidence="6">
    <location>
        <begin position="4"/>
        <end position="231"/>
    </location>
</feature>
<dbReference type="GO" id="GO:0098796">
    <property type="term" value="C:membrane protein complex"/>
    <property type="evidence" value="ECO:0007669"/>
    <property type="project" value="UniProtKB-ARBA"/>
</dbReference>
<keyword evidence="4 7" id="KW-0067">ATP-binding</keyword>
<dbReference type="Pfam" id="PF00005">
    <property type="entry name" value="ABC_tran"/>
    <property type="match status" value="1"/>
</dbReference>
<dbReference type="InterPro" id="IPR017911">
    <property type="entry name" value="MacB-like_ATP-bd"/>
</dbReference>
<protein>
    <submittedName>
        <fullName evidence="7">ABC transporter ATP-binding protein</fullName>
    </submittedName>
</protein>
<dbReference type="GO" id="GO:0005524">
    <property type="term" value="F:ATP binding"/>
    <property type="evidence" value="ECO:0007669"/>
    <property type="project" value="UniProtKB-KW"/>
</dbReference>
<evidence type="ECO:0000259" key="6">
    <source>
        <dbReference type="PROSITE" id="PS50893"/>
    </source>
</evidence>
<evidence type="ECO:0000313" key="7">
    <source>
        <dbReference type="EMBL" id="TPR44152.1"/>
    </source>
</evidence>
<dbReference type="InterPro" id="IPR003439">
    <property type="entry name" value="ABC_transporter-like_ATP-bd"/>
</dbReference>
<dbReference type="AlphaFoldDB" id="A0A9Q8MTP4"/>
<gene>
    <name evidence="7" type="ORF">DY130_03695</name>
</gene>
<proteinExistence type="inferred from homology"/>